<comment type="caution">
    <text evidence="3">The sequence shown here is derived from an EMBL/GenBank/DDBJ whole genome shotgun (WGS) entry which is preliminary data.</text>
</comment>
<dbReference type="RefSeq" id="WP_062174020.1">
    <property type="nucleotide sequence ID" value="NZ_NBTZ01000078.1"/>
</dbReference>
<accession>A0A242MR17</accession>
<protein>
    <recommendedName>
        <fullName evidence="2">YdbS-like PH domain-containing protein</fullName>
    </recommendedName>
</protein>
<sequence>MKRTDHDLRSNVRAIAIPLSIDQPTVVEFLGSPNWAVNLPFYLKCALASIAGLAVVWKSAAWPTLIPFFLLISGTVGIAIAIGLRAATTAQTQIVIDSVRMTMRYGILSRRVASVEMYRVQNVECVSSWWERLMGFGTLVVESSDVNHPRWTLRGMPDVEVLREWMNLAAIARRDAKGIREVNMGRV</sequence>
<keyword evidence="1" id="KW-1133">Transmembrane helix</keyword>
<reference evidence="3 4" key="1">
    <citation type="submission" date="2017-03" db="EMBL/GenBank/DDBJ databases">
        <title>Genome analysis of strain PAMC 26577.</title>
        <authorList>
            <person name="Oh H.-M."/>
            <person name="Yang J.-A."/>
        </authorList>
    </citation>
    <scope>NUCLEOTIDE SEQUENCE [LARGE SCALE GENOMIC DNA]</scope>
    <source>
        <strain evidence="3 4">PAMC 26577</strain>
    </source>
</reference>
<proteinExistence type="predicted"/>
<gene>
    <name evidence="3" type="ORF">PAMC26577_18855</name>
</gene>
<evidence type="ECO:0000256" key="1">
    <source>
        <dbReference type="SAM" id="Phobius"/>
    </source>
</evidence>
<dbReference type="InterPro" id="IPR005182">
    <property type="entry name" value="YdbS-like_PH"/>
</dbReference>
<dbReference type="Proteomes" id="UP000195221">
    <property type="component" value="Unassembled WGS sequence"/>
</dbReference>
<name>A0A242MR17_CABSO</name>
<feature type="transmembrane region" description="Helical" evidence="1">
    <location>
        <begin position="64"/>
        <end position="84"/>
    </location>
</feature>
<evidence type="ECO:0000313" key="4">
    <source>
        <dbReference type="Proteomes" id="UP000195221"/>
    </source>
</evidence>
<feature type="domain" description="YdbS-like PH" evidence="2">
    <location>
        <begin position="91"/>
        <end position="166"/>
    </location>
</feature>
<organism evidence="3 4">
    <name type="scientific">Caballeronia sordidicola</name>
    <name type="common">Burkholderia sordidicola</name>
    <dbReference type="NCBI Taxonomy" id="196367"/>
    <lineage>
        <taxon>Bacteria</taxon>
        <taxon>Pseudomonadati</taxon>
        <taxon>Pseudomonadota</taxon>
        <taxon>Betaproteobacteria</taxon>
        <taxon>Burkholderiales</taxon>
        <taxon>Burkholderiaceae</taxon>
        <taxon>Caballeronia</taxon>
    </lineage>
</organism>
<keyword evidence="1" id="KW-0812">Transmembrane</keyword>
<dbReference type="EMBL" id="NBTZ01000078">
    <property type="protein sequence ID" value="OTP73204.1"/>
    <property type="molecule type" value="Genomic_DNA"/>
</dbReference>
<keyword evidence="1" id="KW-0472">Membrane</keyword>
<dbReference type="AlphaFoldDB" id="A0A242MR17"/>
<evidence type="ECO:0000259" key="2">
    <source>
        <dbReference type="Pfam" id="PF03703"/>
    </source>
</evidence>
<feature type="transmembrane region" description="Helical" evidence="1">
    <location>
        <begin position="39"/>
        <end position="57"/>
    </location>
</feature>
<dbReference type="Pfam" id="PF03703">
    <property type="entry name" value="bPH_2"/>
    <property type="match status" value="1"/>
</dbReference>
<evidence type="ECO:0000313" key="3">
    <source>
        <dbReference type="EMBL" id="OTP73204.1"/>
    </source>
</evidence>